<dbReference type="EMBL" id="FOXH01000008">
    <property type="protein sequence ID" value="SFP98625.1"/>
    <property type="molecule type" value="Genomic_DNA"/>
</dbReference>
<dbReference type="Proteomes" id="UP000199306">
    <property type="component" value="Unassembled WGS sequence"/>
</dbReference>
<evidence type="ECO:0000313" key="2">
    <source>
        <dbReference type="Proteomes" id="UP000199306"/>
    </source>
</evidence>
<dbReference type="Gene3D" id="2.60.120.200">
    <property type="match status" value="1"/>
</dbReference>
<dbReference type="InterPro" id="IPR013320">
    <property type="entry name" value="ConA-like_dom_sf"/>
</dbReference>
<dbReference type="GO" id="GO:0005975">
    <property type="term" value="P:carbohydrate metabolic process"/>
    <property type="evidence" value="ECO:0007669"/>
    <property type="project" value="UniProtKB-ARBA"/>
</dbReference>
<dbReference type="GO" id="GO:0004553">
    <property type="term" value="F:hydrolase activity, hydrolyzing O-glycosyl compounds"/>
    <property type="evidence" value="ECO:0007669"/>
    <property type="project" value="UniProtKB-ARBA"/>
</dbReference>
<dbReference type="Pfam" id="PF13385">
    <property type="entry name" value="Laminin_G_3"/>
    <property type="match status" value="1"/>
</dbReference>
<protein>
    <submittedName>
        <fullName evidence="1">Concanavalin A-like lectin/glucanases superfamily protein</fullName>
    </submittedName>
</protein>
<reference evidence="1 2" key="1">
    <citation type="submission" date="2016-10" db="EMBL/GenBank/DDBJ databases">
        <authorList>
            <person name="de Groot N.N."/>
        </authorList>
    </citation>
    <scope>NUCLEOTIDE SEQUENCE [LARGE SCALE GENOMIC DNA]</scope>
    <source>
        <strain evidence="2">E92,LMG 26720,CCM 7988</strain>
    </source>
</reference>
<dbReference type="STRING" id="1079859.SAMN04515674_10854"/>
<accession>A0A1I5UTN0</accession>
<organism evidence="1 2">
    <name type="scientific">Pseudarcicella hirudinis</name>
    <dbReference type="NCBI Taxonomy" id="1079859"/>
    <lineage>
        <taxon>Bacteria</taxon>
        <taxon>Pseudomonadati</taxon>
        <taxon>Bacteroidota</taxon>
        <taxon>Cytophagia</taxon>
        <taxon>Cytophagales</taxon>
        <taxon>Flectobacillaceae</taxon>
        <taxon>Pseudarcicella</taxon>
    </lineage>
</organism>
<dbReference type="GO" id="GO:0030246">
    <property type="term" value="F:carbohydrate binding"/>
    <property type="evidence" value="ECO:0007669"/>
    <property type="project" value="UniProtKB-KW"/>
</dbReference>
<gene>
    <name evidence="1" type="ORF">SAMN04515674_10854</name>
</gene>
<dbReference type="AlphaFoldDB" id="A0A1I5UTN0"/>
<keyword evidence="2" id="KW-1185">Reference proteome</keyword>
<evidence type="ECO:0000313" key="1">
    <source>
        <dbReference type="EMBL" id="SFP98625.1"/>
    </source>
</evidence>
<dbReference type="SUPFAM" id="SSF49899">
    <property type="entry name" value="Concanavalin A-like lectins/glucanases"/>
    <property type="match status" value="1"/>
</dbReference>
<sequence length="290" mass="31414">MPAINSSTFKIGIMKNIKNSLFLAGVLGSGLILSSCYEKFDEKSYAPSISIGGFTSTKDIAPSNLVGYWSFDNNYIDAVSNTAGENSGTSFVPGIKGNAIQGADKKYVVSNVSPAVQNLKSFTVTTWVNTPQNTKGIVGLLDIANPDSFWGNLTIFLENGSTDTKGLLKIHVNNNGTDAWLGNYDLNNFWNTWTSIGVSYDETSSTFKVFVNGNKIATQVVKGFGAIKFQKPTRMVFGTVQFQTSPSLNNGTSQDWASYLTGQLDEVRIYNKALSESEVNALVKLEGRGK</sequence>
<keyword evidence="1" id="KW-0430">Lectin</keyword>
<name>A0A1I5UTN0_9BACT</name>
<proteinExistence type="predicted"/>